<feature type="compositionally biased region" description="Low complexity" evidence="1">
    <location>
        <begin position="1"/>
        <end position="24"/>
    </location>
</feature>
<dbReference type="SUPFAM" id="SSF56059">
    <property type="entry name" value="Glutathione synthetase ATP-binding domain-like"/>
    <property type="match status" value="1"/>
</dbReference>
<gene>
    <name evidence="2" type="ORF">OM076_41320</name>
</gene>
<evidence type="ECO:0000313" key="2">
    <source>
        <dbReference type="EMBL" id="MDA0166774.1"/>
    </source>
</evidence>
<dbReference type="InterPro" id="IPR016102">
    <property type="entry name" value="Succinyl-CoA_synth-like"/>
</dbReference>
<dbReference type="Gene3D" id="3.30.470.20">
    <property type="entry name" value="ATP-grasp fold, B domain"/>
    <property type="match status" value="1"/>
</dbReference>
<proteinExistence type="predicted"/>
<dbReference type="Gene3D" id="3.40.50.261">
    <property type="entry name" value="Succinyl-CoA synthetase domains"/>
    <property type="match status" value="1"/>
</dbReference>
<keyword evidence="2" id="KW-0436">Ligase</keyword>
<dbReference type="EMBL" id="JAPDOD010000075">
    <property type="protein sequence ID" value="MDA0166774.1"/>
    <property type="molecule type" value="Genomic_DNA"/>
</dbReference>
<keyword evidence="3" id="KW-1185">Reference proteome</keyword>
<evidence type="ECO:0000256" key="1">
    <source>
        <dbReference type="SAM" id="MobiDB-lite"/>
    </source>
</evidence>
<comment type="caution">
    <text evidence="2">The sequence shown here is derived from an EMBL/GenBank/DDBJ whole genome shotgun (WGS) entry which is preliminary data.</text>
</comment>
<dbReference type="PANTHER" id="PTHR42793:SF1">
    <property type="entry name" value="PEPTIDYL-LYSINE N-ACETYLTRANSFERASE PATZ"/>
    <property type="match status" value="1"/>
</dbReference>
<dbReference type="Proteomes" id="UP001149140">
    <property type="component" value="Unassembled WGS sequence"/>
</dbReference>
<sequence length="362" mass="37398">MDGETAQAGGEAAPARGEPASPGGDAAPPCGVAVMTCSGGDSAVAADLAAELGVDLPALAPQTITRLEAVLPAAATAGNPLDYTALLWDEPEQLTELIEALLSDPSIGRVLVLYDAANDAEDWAAVLTAVKRASGDVTVASTLPELVSDGAIAGLRSGVRAMRPRRTPRPLATRVDGGRMIGEAEAKALLRAAGIPVVDGEVTDDAVTTWKRLGGPVAVKLVGVTHKARNRGVVLDLNDEREIREAVMRLGPTVLVERMAPRGVEVLVAIRRDGLVPVLVIGAGGVYTEELDDVAVIPLPADEHRIAQALGTLRTPIAPEPIAKLALALQDLPLALVELNPVIVHGNQAVAVDALAQEEIHP</sequence>
<organism evidence="2 3">
    <name type="scientific">Solirubrobacter ginsenosidimutans</name>
    <dbReference type="NCBI Taxonomy" id="490573"/>
    <lineage>
        <taxon>Bacteria</taxon>
        <taxon>Bacillati</taxon>
        <taxon>Actinomycetota</taxon>
        <taxon>Thermoleophilia</taxon>
        <taxon>Solirubrobacterales</taxon>
        <taxon>Solirubrobacteraceae</taxon>
        <taxon>Solirubrobacter</taxon>
    </lineage>
</organism>
<dbReference type="PANTHER" id="PTHR42793">
    <property type="entry name" value="COA BINDING DOMAIN CONTAINING PROTEIN"/>
    <property type="match status" value="1"/>
</dbReference>
<dbReference type="AlphaFoldDB" id="A0A9X3N1J2"/>
<evidence type="ECO:0000313" key="3">
    <source>
        <dbReference type="Proteomes" id="UP001149140"/>
    </source>
</evidence>
<protein>
    <submittedName>
        <fullName evidence="2">Acetate--CoA ligase family protein</fullName>
    </submittedName>
</protein>
<dbReference type="GO" id="GO:0016874">
    <property type="term" value="F:ligase activity"/>
    <property type="evidence" value="ECO:0007669"/>
    <property type="project" value="UniProtKB-KW"/>
</dbReference>
<dbReference type="SUPFAM" id="SSF52210">
    <property type="entry name" value="Succinyl-CoA synthetase domains"/>
    <property type="match status" value="1"/>
</dbReference>
<name>A0A9X3N1J2_9ACTN</name>
<reference evidence="2" key="1">
    <citation type="submission" date="2022-10" db="EMBL/GenBank/DDBJ databases">
        <title>The WGS of Solirubrobacter ginsenosidimutans DSM 21036.</title>
        <authorList>
            <person name="Jiang Z."/>
        </authorList>
    </citation>
    <scope>NUCLEOTIDE SEQUENCE</scope>
    <source>
        <strain evidence="2">DSM 21036</strain>
    </source>
</reference>
<feature type="region of interest" description="Disordered" evidence="1">
    <location>
        <begin position="1"/>
        <end position="27"/>
    </location>
</feature>
<dbReference type="Pfam" id="PF13549">
    <property type="entry name" value="ATP-grasp_5"/>
    <property type="match status" value="1"/>
</dbReference>
<accession>A0A9X3N1J2</accession>
<dbReference type="RefSeq" id="WP_270046028.1">
    <property type="nucleotide sequence ID" value="NZ_JAPDOD010000075.1"/>
</dbReference>